<sequence length="824" mass="96120">MSSKLTKQEKETHAELKKKRDVILRVWLDVLKNGTDDQSRVTNLLTGGKIYTNKAGLYPIIIKWCILNVKDYDFKGIPNYEYILSTMDSDAAGASGAAGADNSSPVSPDIDIIQILKAWKDAPTIDPYTRVLIPVSIKEGSYYAELYKKTITKLIKHVLKSRRSSDNQILTLAECKYIKECMPNIHAKAEIKEAGRVVDTIFYDHLFIKYFLRLKGTGKHIHDKVYKFDDKYMEDVEIYLYLIVYDTFEENMARTSNAIPDTFNTTEQLLTSKHMHFVDSDYEIGYFVQNLCADIKNVLYMHESKITTENINTAIYNKEVLKYMLSIAKISGSNKDIVDEITELYMSLYFEYDYVSGKQVVKNNLHGINTNRQHSQNNIFQIYRQIVDFIAKDPNVCKTLLAVYDDILKLYSDSNMKNTIYKPIKDPYNMNKGVEPQIPRRAQLPIDLQRYKMVSAAPSAPKNSEKERLLKEYDDKWKGQLKEYEKKKDIYDRIYEGKVSSKHREWNGQLLHPLLSDGKRKKHHKSASPPKVSFVKYSNKYKAFTASPKRNESRGSNNNAKDYYVNDNDPYTQEAFDDMHPNKRKNVSDIVYVAENNKVFHFRFDTVSIYNYLLECIDSCVKPINFINKTELTDENIDEICRKIKYFTKKPTYNSSLDIRGILNNCVYNNKLVLNYNTTYLPYHSDNGIIGYFKIYLNLKLGGILFRVINKLPPDVLTSDNFPNQTNIINSEVVTFPYFDKYLYDLYFDEMTYDFPEYILIDMQNKLSKGSLMTDKYYPNRKNNKDGERWKKVIQVPQYDFDLNDDGDVAFEKLKKYRDLIATQ</sequence>
<organism evidence="1">
    <name type="scientific">viral metagenome</name>
    <dbReference type="NCBI Taxonomy" id="1070528"/>
    <lineage>
        <taxon>unclassified sequences</taxon>
        <taxon>metagenomes</taxon>
        <taxon>organismal metagenomes</taxon>
    </lineage>
</organism>
<reference evidence="1" key="1">
    <citation type="journal article" date="2020" name="Nature">
        <title>Giant virus diversity and host interactions through global metagenomics.</title>
        <authorList>
            <person name="Schulz F."/>
            <person name="Roux S."/>
            <person name="Paez-Espino D."/>
            <person name="Jungbluth S."/>
            <person name="Walsh D.A."/>
            <person name="Denef V.J."/>
            <person name="McMahon K.D."/>
            <person name="Konstantinidis K.T."/>
            <person name="Eloe-Fadrosh E.A."/>
            <person name="Kyrpides N.C."/>
            <person name="Woyke T."/>
        </authorList>
    </citation>
    <scope>NUCLEOTIDE SEQUENCE</scope>
    <source>
        <strain evidence="1">GVMAG-M-3300027763-16</strain>
    </source>
</reference>
<name>A0A6C0LAZ7_9ZZZZ</name>
<dbReference type="AlphaFoldDB" id="A0A6C0LAZ7"/>
<evidence type="ECO:0000313" key="1">
    <source>
        <dbReference type="EMBL" id="QHU27245.1"/>
    </source>
</evidence>
<proteinExistence type="predicted"/>
<dbReference type="EMBL" id="MN740452">
    <property type="protein sequence ID" value="QHU27245.1"/>
    <property type="molecule type" value="Genomic_DNA"/>
</dbReference>
<protein>
    <submittedName>
        <fullName evidence="1">Uncharacterized protein</fullName>
    </submittedName>
</protein>
<accession>A0A6C0LAZ7</accession>